<sequence>MTAHLVTPLSDLPETGSKAFAIAGRSVLLCRSAVGLFATENMCSHAYALLEGGKVKGHYVFCPLHGVRFDLRDGSPSGNLTKKPITIYPVHVSDDQVYVDLPDN</sequence>
<dbReference type="AlphaFoldDB" id="A0A975Q3A7"/>
<keyword evidence="2" id="KW-0479">Metal-binding</keyword>
<evidence type="ECO:0000259" key="5">
    <source>
        <dbReference type="PROSITE" id="PS51296"/>
    </source>
</evidence>
<dbReference type="EMBL" id="CP073910">
    <property type="protein sequence ID" value="QUT07332.1"/>
    <property type="molecule type" value="Genomic_DNA"/>
</dbReference>
<reference evidence="6" key="1">
    <citation type="submission" date="2021-04" db="EMBL/GenBank/DDBJ databases">
        <title>Isolation of p-tert-butylphenol degrading bacteria Sphingobium phenoxybenzoativorans Tas13 from active sludge.</title>
        <authorList>
            <person name="Li Y."/>
        </authorList>
    </citation>
    <scope>NUCLEOTIDE SEQUENCE</scope>
    <source>
        <strain evidence="6">Tas13</strain>
    </source>
</reference>
<dbReference type="Gene3D" id="2.102.10.10">
    <property type="entry name" value="Rieske [2Fe-2S] iron-sulphur domain"/>
    <property type="match status" value="1"/>
</dbReference>
<evidence type="ECO:0000256" key="3">
    <source>
        <dbReference type="ARBA" id="ARBA00023004"/>
    </source>
</evidence>
<dbReference type="InterPro" id="IPR036922">
    <property type="entry name" value="Rieske_2Fe-2S_sf"/>
</dbReference>
<proteinExistence type="predicted"/>
<dbReference type="InterPro" id="IPR017941">
    <property type="entry name" value="Rieske_2Fe-2S"/>
</dbReference>
<keyword evidence="7" id="KW-1185">Reference proteome</keyword>
<name>A0A975Q3A7_9SPHN</name>
<organism evidence="6 7">
    <name type="scientific">Sphingobium phenoxybenzoativorans</name>
    <dbReference type="NCBI Taxonomy" id="1592790"/>
    <lineage>
        <taxon>Bacteria</taxon>
        <taxon>Pseudomonadati</taxon>
        <taxon>Pseudomonadota</taxon>
        <taxon>Alphaproteobacteria</taxon>
        <taxon>Sphingomonadales</taxon>
        <taxon>Sphingomonadaceae</taxon>
        <taxon>Sphingobium</taxon>
    </lineage>
</organism>
<accession>A0A975Q3A7</accession>
<evidence type="ECO:0000256" key="2">
    <source>
        <dbReference type="ARBA" id="ARBA00022723"/>
    </source>
</evidence>
<dbReference type="PANTHER" id="PTHR21496:SF23">
    <property type="entry name" value="3-PHENYLPROPIONATE_CINNAMIC ACID DIOXYGENASE FERREDOXIN SUBUNIT"/>
    <property type="match status" value="1"/>
</dbReference>
<evidence type="ECO:0000313" key="7">
    <source>
        <dbReference type="Proteomes" id="UP000681425"/>
    </source>
</evidence>
<dbReference type="PROSITE" id="PS51296">
    <property type="entry name" value="RIESKE"/>
    <property type="match status" value="1"/>
</dbReference>
<evidence type="ECO:0000313" key="6">
    <source>
        <dbReference type="EMBL" id="QUT07332.1"/>
    </source>
</evidence>
<dbReference type="Proteomes" id="UP000681425">
    <property type="component" value="Chromosome"/>
</dbReference>
<dbReference type="GO" id="GO:0051537">
    <property type="term" value="F:2 iron, 2 sulfur cluster binding"/>
    <property type="evidence" value="ECO:0007669"/>
    <property type="project" value="UniProtKB-KW"/>
</dbReference>
<dbReference type="Pfam" id="PF00355">
    <property type="entry name" value="Rieske"/>
    <property type="match status" value="1"/>
</dbReference>
<gene>
    <name evidence="6" type="ORF">KFK14_07995</name>
</gene>
<keyword evidence="1" id="KW-0001">2Fe-2S</keyword>
<dbReference type="KEGG" id="spph:KFK14_07995"/>
<evidence type="ECO:0000256" key="4">
    <source>
        <dbReference type="ARBA" id="ARBA00023014"/>
    </source>
</evidence>
<evidence type="ECO:0000256" key="1">
    <source>
        <dbReference type="ARBA" id="ARBA00022714"/>
    </source>
</evidence>
<dbReference type="GO" id="GO:0046872">
    <property type="term" value="F:metal ion binding"/>
    <property type="evidence" value="ECO:0007669"/>
    <property type="project" value="UniProtKB-KW"/>
</dbReference>
<dbReference type="SUPFAM" id="SSF50022">
    <property type="entry name" value="ISP domain"/>
    <property type="match status" value="1"/>
</dbReference>
<keyword evidence="3" id="KW-0408">Iron</keyword>
<keyword evidence="4" id="KW-0411">Iron-sulfur</keyword>
<dbReference type="RefSeq" id="WP_212610496.1">
    <property type="nucleotide sequence ID" value="NZ_CP073910.1"/>
</dbReference>
<dbReference type="PANTHER" id="PTHR21496">
    <property type="entry name" value="FERREDOXIN-RELATED"/>
    <property type="match status" value="1"/>
</dbReference>
<feature type="domain" description="Rieske" evidence="5">
    <location>
        <begin position="4"/>
        <end position="99"/>
    </location>
</feature>
<protein>
    <submittedName>
        <fullName evidence="6">Rieske 2Fe-2S domain-containing protein</fullName>
    </submittedName>
</protein>